<dbReference type="Gene3D" id="2.130.10.10">
    <property type="entry name" value="YVTN repeat-like/Quinoprotein amine dehydrogenase"/>
    <property type="match status" value="1"/>
</dbReference>
<dbReference type="SUPFAM" id="SSF110296">
    <property type="entry name" value="Oligoxyloglucan reducing end-specific cellobiohydrolase"/>
    <property type="match status" value="1"/>
</dbReference>
<accession>A0A0F8Z7J0</accession>
<dbReference type="EMBL" id="LAZR01052887">
    <property type="protein sequence ID" value="KKK81960.1"/>
    <property type="molecule type" value="Genomic_DNA"/>
</dbReference>
<organism evidence="1">
    <name type="scientific">marine sediment metagenome</name>
    <dbReference type="NCBI Taxonomy" id="412755"/>
    <lineage>
        <taxon>unclassified sequences</taxon>
        <taxon>metagenomes</taxon>
        <taxon>ecological metagenomes</taxon>
    </lineage>
</organism>
<proteinExistence type="predicted"/>
<dbReference type="InterPro" id="IPR015943">
    <property type="entry name" value="WD40/YVTN_repeat-like_dom_sf"/>
</dbReference>
<dbReference type="AlphaFoldDB" id="A0A0F8Z7J0"/>
<name>A0A0F8Z7J0_9ZZZZ</name>
<reference evidence="1" key="1">
    <citation type="journal article" date="2015" name="Nature">
        <title>Complex archaea that bridge the gap between prokaryotes and eukaryotes.</title>
        <authorList>
            <person name="Spang A."/>
            <person name="Saw J.H."/>
            <person name="Jorgensen S.L."/>
            <person name="Zaremba-Niedzwiedzka K."/>
            <person name="Martijn J."/>
            <person name="Lind A.E."/>
            <person name="van Eijk R."/>
            <person name="Schleper C."/>
            <person name="Guy L."/>
            <person name="Ettema T.J."/>
        </authorList>
    </citation>
    <scope>NUCLEOTIDE SEQUENCE</scope>
</reference>
<comment type="caution">
    <text evidence="1">The sequence shown here is derived from an EMBL/GenBank/DDBJ whole genome shotgun (WGS) entry which is preliminary data.</text>
</comment>
<sequence length="171" mass="18938">MLREEYDIFMNDVVKVDANTIWVAAEYGQIFKSSDNGETWEEIFTDSPNSFAAIDAKSPQEISIVGLAGVVVGTTDGGETWTYVSPAQSGMTEHMMDVQWSDEINRWVAIGNKGKWMTWKADMTDFEPMNISKTDYTSHTEMEIVGGKALAVGATVGSLDLESKAWTLYAE</sequence>
<gene>
    <name evidence="1" type="ORF">LCGC14_2808180</name>
</gene>
<evidence type="ECO:0000313" key="1">
    <source>
        <dbReference type="EMBL" id="KKK81960.1"/>
    </source>
</evidence>
<protein>
    <submittedName>
        <fullName evidence="1">Uncharacterized protein</fullName>
    </submittedName>
</protein>